<name>A0ABS5F3T5_9PROT</name>
<evidence type="ECO:0000313" key="2">
    <source>
        <dbReference type="Proteomes" id="UP001196870"/>
    </source>
</evidence>
<dbReference type="RefSeq" id="WP_211884471.1">
    <property type="nucleotide sequence ID" value="NZ_JAAGBC010000048.1"/>
</dbReference>
<accession>A0ABS5F3T5</accession>
<comment type="caution">
    <text evidence="1">The sequence shown here is derived from an EMBL/GenBank/DDBJ whole genome shotgun (WGS) entry which is preliminary data.</text>
</comment>
<reference evidence="2" key="1">
    <citation type="journal article" date="2021" name="Syst. Appl. Microbiol.">
        <title>Roseomonas hellenica sp. nov., isolated from roots of wild-growing Alkanna tinctoria.</title>
        <authorList>
            <person name="Rat A."/>
            <person name="Naranjo H.D."/>
            <person name="Lebbe L."/>
            <person name="Cnockaert M."/>
            <person name="Krigas N."/>
            <person name="Grigoriadou K."/>
            <person name="Maloupa E."/>
            <person name="Willems A."/>
        </authorList>
    </citation>
    <scope>NUCLEOTIDE SEQUENCE [LARGE SCALE GENOMIC DNA]</scope>
    <source>
        <strain evidence="2">LMG 31523</strain>
    </source>
</reference>
<dbReference type="InterPro" id="IPR029063">
    <property type="entry name" value="SAM-dependent_MTases_sf"/>
</dbReference>
<dbReference type="EMBL" id="JAAGBB010000031">
    <property type="protein sequence ID" value="MBR0667179.1"/>
    <property type="molecule type" value="Genomic_DNA"/>
</dbReference>
<dbReference type="Proteomes" id="UP001196870">
    <property type="component" value="Unassembled WGS sequence"/>
</dbReference>
<dbReference type="Gene3D" id="3.40.50.150">
    <property type="entry name" value="Vaccinia Virus protein VP39"/>
    <property type="match status" value="1"/>
</dbReference>
<dbReference type="SUPFAM" id="SSF53335">
    <property type="entry name" value="S-adenosyl-L-methionine-dependent methyltransferases"/>
    <property type="match status" value="1"/>
</dbReference>
<dbReference type="PANTHER" id="PTHR40036">
    <property type="entry name" value="MACROCIN O-METHYLTRANSFERASE"/>
    <property type="match status" value="1"/>
</dbReference>
<proteinExistence type="predicted"/>
<keyword evidence="2" id="KW-1185">Reference proteome</keyword>
<gene>
    <name evidence="1" type="ORF">GXW71_22660</name>
</gene>
<protein>
    <submittedName>
        <fullName evidence="1">Macrocin O-methyltransferase</fullName>
    </submittedName>
</protein>
<organism evidence="1 2">
    <name type="scientific">Plastoroseomonas hellenica</name>
    <dbReference type="NCBI Taxonomy" id="2687306"/>
    <lineage>
        <taxon>Bacteria</taxon>
        <taxon>Pseudomonadati</taxon>
        <taxon>Pseudomonadota</taxon>
        <taxon>Alphaproteobacteria</taxon>
        <taxon>Acetobacterales</taxon>
        <taxon>Acetobacteraceae</taxon>
        <taxon>Plastoroseomonas</taxon>
    </lineage>
</organism>
<dbReference type="InterPro" id="IPR008884">
    <property type="entry name" value="TylF_MeTrfase"/>
</dbReference>
<evidence type="ECO:0000313" key="1">
    <source>
        <dbReference type="EMBL" id="MBR0667179.1"/>
    </source>
</evidence>
<dbReference type="Pfam" id="PF05711">
    <property type="entry name" value="TylF"/>
    <property type="match status" value="1"/>
</dbReference>
<dbReference type="PANTHER" id="PTHR40036:SF1">
    <property type="entry name" value="MACROCIN O-METHYLTRANSFERASE"/>
    <property type="match status" value="1"/>
</dbReference>
<sequence>MWDILAMARNGEGELAVNKNKSVSRGMDDVGGPAAALYLDLLKKTLTDTLHAGEPDAAVGGPRFILDFRRHYIQGRAASMLPLIRLDNLQACVEDVLARAVPGDLIETGVWRGGATILMRAILKSYGVVDRHVWVADSFEGLPEPDPVRFPKEAKAHHSPVMQEAFGHLAAGIDEVRANFQRYGLLDEQVRFLPGWFEDTLPAAPIERLSILRLDGDYHDSTMVALQHLYDRVSPGGYIIIDDYGEDDWTYCREAVDTFRRERGITDAMMPVDTKCWYWRRSH</sequence>